<name>A0A380N2H0_9GAMM</name>
<proteinExistence type="predicted"/>
<dbReference type="PANTHER" id="PTHR42941:SF1">
    <property type="entry name" value="SLL1037 PROTEIN"/>
    <property type="match status" value="1"/>
</dbReference>
<feature type="signal peptide" evidence="1">
    <location>
        <begin position="1"/>
        <end position="20"/>
    </location>
</feature>
<keyword evidence="2" id="KW-0675">Receptor</keyword>
<evidence type="ECO:0000313" key="3">
    <source>
        <dbReference type="Proteomes" id="UP000254575"/>
    </source>
</evidence>
<gene>
    <name evidence="2" type="ORF">NCTC10717_01716</name>
</gene>
<keyword evidence="3" id="KW-1185">Reference proteome</keyword>
<sequence>MLKKLILALSAAAVFGHAQAQEREYILATATTGGTYYPVGVAISTLTKVKVQPEHGFSLSAISSSGSDENISMLAKDEAQFALLQGLYGYYAWTGTGPMETAGKQEKLRSVSMLWQNVEHFLIDAKHVDKGTVSDYAALKGQRMALGAKNSGTIGSNAAMLEGLGIDIFKDYNLIYGGYDPSAEALQNRQAAGTSIPAGAPAGSVTKLFASVGKQIAILDVTDEELAKMDAGRNLWTRYVIPQNTYVSVERDIQTIAQPNFLATTADVSEEDVYHLTKAVYENLGFLQGIHSATKVMALEKAIEGLPIPLHPGAARYYQEQGIDIPERLLAK</sequence>
<reference evidence="2 3" key="1">
    <citation type="submission" date="2018-06" db="EMBL/GenBank/DDBJ databases">
        <authorList>
            <consortium name="Pathogen Informatics"/>
            <person name="Doyle S."/>
        </authorList>
    </citation>
    <scope>NUCLEOTIDE SEQUENCE [LARGE SCALE GENOMIC DNA]</scope>
    <source>
        <strain evidence="2 3">NCTC10717</strain>
    </source>
</reference>
<evidence type="ECO:0000256" key="1">
    <source>
        <dbReference type="SAM" id="SignalP"/>
    </source>
</evidence>
<dbReference type="EMBL" id="UHIA01000004">
    <property type="protein sequence ID" value="SUO97977.1"/>
    <property type="molecule type" value="Genomic_DNA"/>
</dbReference>
<evidence type="ECO:0000313" key="2">
    <source>
        <dbReference type="EMBL" id="SUO97977.1"/>
    </source>
</evidence>
<dbReference type="NCBIfam" id="TIGR02122">
    <property type="entry name" value="TRAP_TAXI"/>
    <property type="match status" value="1"/>
</dbReference>
<accession>A0A380N2H0</accession>
<dbReference type="CDD" id="cd13520">
    <property type="entry name" value="PBP2_TAXI_TRAP"/>
    <property type="match status" value="1"/>
</dbReference>
<dbReference type="SUPFAM" id="SSF53850">
    <property type="entry name" value="Periplasmic binding protein-like II"/>
    <property type="match status" value="1"/>
</dbReference>
<feature type="chain" id="PRO_5016830520" evidence="1">
    <location>
        <begin position="21"/>
        <end position="332"/>
    </location>
</feature>
<dbReference type="OrthoDB" id="9780180at2"/>
<dbReference type="PANTHER" id="PTHR42941">
    <property type="entry name" value="SLL1037 PROTEIN"/>
    <property type="match status" value="1"/>
</dbReference>
<dbReference type="Gene3D" id="3.40.190.10">
    <property type="entry name" value="Periplasmic binding protein-like II"/>
    <property type="match status" value="2"/>
</dbReference>
<keyword evidence="1" id="KW-0732">Signal</keyword>
<protein>
    <submittedName>
        <fullName evidence="2">TRAP transporter solute receptor, TAXI family</fullName>
    </submittedName>
</protein>
<dbReference type="RefSeq" id="WP_115218862.1">
    <property type="nucleotide sequence ID" value="NZ_UHIA01000004.1"/>
</dbReference>
<organism evidence="2 3">
    <name type="scientific">Suttonella indologenes</name>
    <dbReference type="NCBI Taxonomy" id="13276"/>
    <lineage>
        <taxon>Bacteria</taxon>
        <taxon>Pseudomonadati</taxon>
        <taxon>Pseudomonadota</taxon>
        <taxon>Gammaproteobacteria</taxon>
        <taxon>Cardiobacteriales</taxon>
        <taxon>Cardiobacteriaceae</taxon>
        <taxon>Suttonella</taxon>
    </lineage>
</organism>
<dbReference type="InterPro" id="IPR011852">
    <property type="entry name" value="TRAP_TAXI"/>
</dbReference>
<dbReference type="Pfam" id="PF16868">
    <property type="entry name" value="NMT1_3"/>
    <property type="match status" value="1"/>
</dbReference>
<dbReference type="Proteomes" id="UP000254575">
    <property type="component" value="Unassembled WGS sequence"/>
</dbReference>
<dbReference type="AlphaFoldDB" id="A0A380N2H0"/>